<reference evidence="2" key="1">
    <citation type="journal article" date="2014" name="Int. J. Syst. Evol. Microbiol.">
        <title>Complete genome sequence of Corynebacterium casei LMG S-19264T (=DSM 44701T), isolated from a smear-ripened cheese.</title>
        <authorList>
            <consortium name="US DOE Joint Genome Institute (JGI-PGF)"/>
            <person name="Walter F."/>
            <person name="Albersmeier A."/>
            <person name="Kalinowski J."/>
            <person name="Ruckert C."/>
        </authorList>
    </citation>
    <scope>NUCLEOTIDE SEQUENCE</scope>
    <source>
        <strain evidence="2">KCTC 23077</strain>
    </source>
</reference>
<dbReference type="Gene3D" id="3.10.450.50">
    <property type="match status" value="1"/>
</dbReference>
<feature type="domain" description="DUF4440" evidence="1">
    <location>
        <begin position="26"/>
        <end position="137"/>
    </location>
</feature>
<dbReference type="EMBL" id="BMYD01000004">
    <property type="protein sequence ID" value="GHA86383.1"/>
    <property type="molecule type" value="Genomic_DNA"/>
</dbReference>
<sequence>MLAALGVAAAAPPERSPEELASLVAGLDRAVFDSFNACSDPAELSRHAAYFAEDVEFYHDNGGVTWNRDDMLARTRDNACGKYRRELVEGSLEVYPIRDFGAIAQGTHRFCEADGDTCDGLADFVMVWRQHEGRWQLTRVLSYGHRAAKGEP</sequence>
<organism evidence="2 3">
    <name type="scientific">Cognatilysobacter bugurensis</name>
    <dbReference type="NCBI Taxonomy" id="543356"/>
    <lineage>
        <taxon>Bacteria</taxon>
        <taxon>Pseudomonadati</taxon>
        <taxon>Pseudomonadota</taxon>
        <taxon>Gammaproteobacteria</taxon>
        <taxon>Lysobacterales</taxon>
        <taxon>Lysobacteraceae</taxon>
        <taxon>Cognatilysobacter</taxon>
    </lineage>
</organism>
<dbReference type="Pfam" id="PF14534">
    <property type="entry name" value="DUF4440"/>
    <property type="match status" value="1"/>
</dbReference>
<accession>A0A918W9W2</accession>
<evidence type="ECO:0000259" key="1">
    <source>
        <dbReference type="Pfam" id="PF14534"/>
    </source>
</evidence>
<dbReference type="AlphaFoldDB" id="A0A918W9W2"/>
<name>A0A918W9W2_9GAMM</name>
<evidence type="ECO:0000313" key="3">
    <source>
        <dbReference type="Proteomes" id="UP000646426"/>
    </source>
</evidence>
<proteinExistence type="predicted"/>
<keyword evidence="3" id="KW-1185">Reference proteome</keyword>
<protein>
    <submittedName>
        <fullName evidence="2">DUF4440 domain-containing protein</fullName>
    </submittedName>
</protein>
<reference evidence="2" key="2">
    <citation type="submission" date="2020-09" db="EMBL/GenBank/DDBJ databases">
        <authorList>
            <person name="Sun Q."/>
            <person name="Kim S."/>
        </authorList>
    </citation>
    <scope>NUCLEOTIDE SEQUENCE</scope>
    <source>
        <strain evidence="2">KCTC 23077</strain>
    </source>
</reference>
<comment type="caution">
    <text evidence="2">The sequence shown here is derived from an EMBL/GenBank/DDBJ whole genome shotgun (WGS) entry which is preliminary data.</text>
</comment>
<gene>
    <name evidence="2" type="ORF">GCM10007067_25540</name>
</gene>
<dbReference type="InterPro" id="IPR032710">
    <property type="entry name" value="NTF2-like_dom_sf"/>
</dbReference>
<dbReference type="RefSeq" id="WP_229792512.1">
    <property type="nucleotide sequence ID" value="NZ_BMYD01000004.1"/>
</dbReference>
<evidence type="ECO:0000313" key="2">
    <source>
        <dbReference type="EMBL" id="GHA86383.1"/>
    </source>
</evidence>
<dbReference type="InterPro" id="IPR027843">
    <property type="entry name" value="DUF4440"/>
</dbReference>
<dbReference type="Proteomes" id="UP000646426">
    <property type="component" value="Unassembled WGS sequence"/>
</dbReference>
<dbReference type="SUPFAM" id="SSF54427">
    <property type="entry name" value="NTF2-like"/>
    <property type="match status" value="1"/>
</dbReference>